<feature type="coiled-coil region" evidence="1">
    <location>
        <begin position="109"/>
        <end position="136"/>
    </location>
</feature>
<dbReference type="Proteomes" id="UP000028703">
    <property type="component" value="Unassembled WGS sequence"/>
</dbReference>
<dbReference type="OrthoDB" id="1190024at2"/>
<sequence>MIEQLDRIKNKLEQLKRFDKDLKLFGADTHEYLLNPILTSEQVTQFETDHKIDLPKDYVSFLTTIGNGGAGPFYGVNTLGDSRIIYFDNKEKGNHQYFDLSKAFPHIESWNVENELQELYEKIEKANEAGNEELEEELFKQKWEIIGGEEHDFGRLNTTDYGCGVTISLIVNGQEKGNMWTDDRTNDAGLYPTIELGNKGRITFLNWYELWLDNSLKEIQSKTQNGR</sequence>
<dbReference type="InterPro" id="IPR037883">
    <property type="entry name" value="Knr4/Smi1-like_sf"/>
</dbReference>
<name>A0A085ZEE3_9FLAO</name>
<keyword evidence="3" id="KW-1185">Reference proteome</keyword>
<dbReference type="AlphaFoldDB" id="A0A085ZEE3"/>
<evidence type="ECO:0000313" key="2">
    <source>
        <dbReference type="EMBL" id="KFF02807.1"/>
    </source>
</evidence>
<evidence type="ECO:0000313" key="3">
    <source>
        <dbReference type="Proteomes" id="UP000028703"/>
    </source>
</evidence>
<evidence type="ECO:0000256" key="1">
    <source>
        <dbReference type="SAM" id="Coils"/>
    </source>
</evidence>
<protein>
    <submittedName>
        <fullName evidence="2">Uncharacterized protein</fullName>
    </submittedName>
</protein>
<dbReference type="eggNOG" id="COG5010">
    <property type="taxonomic scope" value="Bacteria"/>
</dbReference>
<dbReference type="EMBL" id="JPRO01000010">
    <property type="protein sequence ID" value="KFF02807.1"/>
    <property type="molecule type" value="Genomic_DNA"/>
</dbReference>
<keyword evidence="1" id="KW-0175">Coiled coil</keyword>
<dbReference type="Gene3D" id="3.40.1580.10">
    <property type="entry name" value="SMI1/KNR4-like"/>
    <property type="match status" value="1"/>
</dbReference>
<organism evidence="2 3">
    <name type="scientific">Chryseobacterium luteum</name>
    <dbReference type="NCBI Taxonomy" id="421531"/>
    <lineage>
        <taxon>Bacteria</taxon>
        <taxon>Pseudomonadati</taxon>
        <taxon>Bacteroidota</taxon>
        <taxon>Flavobacteriia</taxon>
        <taxon>Flavobacteriales</taxon>
        <taxon>Weeksellaceae</taxon>
        <taxon>Chryseobacterium group</taxon>
        <taxon>Chryseobacterium</taxon>
    </lineage>
</organism>
<dbReference type="STRING" id="421531.IX38_12615"/>
<dbReference type="RefSeq" id="WP_034705297.1">
    <property type="nucleotide sequence ID" value="NZ_JPRO01000010.1"/>
</dbReference>
<proteinExistence type="predicted"/>
<accession>A0A085ZEE3</accession>
<reference evidence="2 3" key="1">
    <citation type="submission" date="2014-07" db="EMBL/GenBank/DDBJ databases">
        <title>Genome of Chryseobacterium luteum DSM 18605.</title>
        <authorList>
            <person name="Stropko S.J."/>
            <person name="Pipes S.E."/>
            <person name="Newman J.D."/>
        </authorList>
    </citation>
    <scope>NUCLEOTIDE SEQUENCE [LARGE SCALE GENOMIC DNA]</scope>
    <source>
        <strain evidence="2 3">DSM 18605</strain>
    </source>
</reference>
<dbReference type="SUPFAM" id="SSF160631">
    <property type="entry name" value="SMI1/KNR4-like"/>
    <property type="match status" value="1"/>
</dbReference>
<comment type="caution">
    <text evidence="2">The sequence shown here is derived from an EMBL/GenBank/DDBJ whole genome shotgun (WGS) entry which is preliminary data.</text>
</comment>
<gene>
    <name evidence="2" type="ORF">IX38_12615</name>
</gene>